<dbReference type="InterPro" id="IPR010679">
    <property type="entry name" value="DUF1254"/>
</dbReference>
<dbReference type="Pfam" id="PF06742">
    <property type="entry name" value="DUF1214"/>
    <property type="match status" value="1"/>
</dbReference>
<dbReference type="InterPro" id="IPR037050">
    <property type="entry name" value="DUF1254_sf"/>
</dbReference>
<feature type="domain" description="DUF1254" evidence="3">
    <location>
        <begin position="68"/>
        <end position="197"/>
    </location>
</feature>
<evidence type="ECO:0000259" key="3">
    <source>
        <dbReference type="Pfam" id="PF06863"/>
    </source>
</evidence>
<dbReference type="Gene3D" id="2.60.40.1610">
    <property type="entry name" value="Domain of unknown function DUF1254"/>
    <property type="match status" value="1"/>
</dbReference>
<gene>
    <name evidence="4" type="ORF">ABIE08_000233</name>
</gene>
<dbReference type="PANTHER" id="PTHR36509">
    <property type="entry name" value="BLL3101 PROTEIN"/>
    <property type="match status" value="1"/>
</dbReference>
<reference evidence="4 5" key="1">
    <citation type="submission" date="2024-06" db="EMBL/GenBank/DDBJ databases">
        <title>Sorghum-associated microbial communities from plants grown in Nebraska, USA.</title>
        <authorList>
            <person name="Schachtman D."/>
        </authorList>
    </citation>
    <scope>NUCLEOTIDE SEQUENCE [LARGE SCALE GENOMIC DNA]</scope>
    <source>
        <strain evidence="4 5">3207</strain>
    </source>
</reference>
<dbReference type="Proteomes" id="UP001549321">
    <property type="component" value="Unassembled WGS sequence"/>
</dbReference>
<accession>A0ABV2QV88</accession>
<evidence type="ECO:0008006" key="6">
    <source>
        <dbReference type="Google" id="ProtNLM"/>
    </source>
</evidence>
<dbReference type="SUPFAM" id="SSF160935">
    <property type="entry name" value="VPA0735-like"/>
    <property type="match status" value="1"/>
</dbReference>
<protein>
    <recommendedName>
        <fullName evidence="6">DUF1254 domain-containing protein</fullName>
    </recommendedName>
</protein>
<feature type="chain" id="PRO_5046239409" description="DUF1254 domain-containing protein" evidence="1">
    <location>
        <begin position="27"/>
        <end position="458"/>
    </location>
</feature>
<dbReference type="PROSITE" id="PS51318">
    <property type="entry name" value="TAT"/>
    <property type="match status" value="1"/>
</dbReference>
<dbReference type="InterPro" id="IPR010621">
    <property type="entry name" value="DUF1214"/>
</dbReference>
<proteinExistence type="predicted"/>
<dbReference type="Pfam" id="PF06863">
    <property type="entry name" value="DUF1254"/>
    <property type="match status" value="1"/>
</dbReference>
<keyword evidence="5" id="KW-1185">Reference proteome</keyword>
<comment type="caution">
    <text evidence="4">The sequence shown here is derived from an EMBL/GenBank/DDBJ whole genome shotgun (WGS) entry which is preliminary data.</text>
</comment>
<evidence type="ECO:0000313" key="4">
    <source>
        <dbReference type="EMBL" id="MET4632320.1"/>
    </source>
</evidence>
<sequence>MNRRYFLKSTAAIAALPSFAALPALAQDSLAAQARDAYIYTYPMVKNYLTMYQYALEPGGNQYKGPLNTLVSIARVYTPEDTAIITPNSDTPYSFIVFDLRVEPVVVTMPSIENDRYYSLQLIDLYTNNVDYPGTRVDGNNGGDFLITGPGWKGKVPKGIKRVIEMPTALAIGIIRTQLFSPGDLDRVKQIQAGYKAATLSAYTQTLAPATPPTIDWMPISDELMVSNYWSLAAFLLPFAPPYPGDEGERENLARLGVRDGTAWPAADLAPDAATAMRDTVIATEKEIRGEAGRLTDSSKLFGTPEFMKGRYMVRAAAAQGGIYGNSVQEALYVIYGVDEAKTPLDGKAGKYTLTFTTETLPPVDAFWSLTMYDRPKQLLVNNPIDRYLINSSMLGGLKKNDRGEIVLHIQHESPGAELEANWLPAPAETFYVVMRLYLPKPEALDGSWVAPQVRASR</sequence>
<dbReference type="EMBL" id="JBEPSM010000001">
    <property type="protein sequence ID" value="MET4632320.1"/>
    <property type="molecule type" value="Genomic_DNA"/>
</dbReference>
<feature type="domain" description="DUF1214" evidence="2">
    <location>
        <begin position="330"/>
        <end position="441"/>
    </location>
</feature>
<evidence type="ECO:0000313" key="5">
    <source>
        <dbReference type="Proteomes" id="UP001549321"/>
    </source>
</evidence>
<feature type="signal peptide" evidence="1">
    <location>
        <begin position="1"/>
        <end position="26"/>
    </location>
</feature>
<dbReference type="PANTHER" id="PTHR36509:SF2">
    <property type="entry name" value="BLL3101 PROTEIN"/>
    <property type="match status" value="1"/>
</dbReference>
<dbReference type="InterPro" id="IPR006311">
    <property type="entry name" value="TAT_signal"/>
</dbReference>
<dbReference type="Gene3D" id="2.60.120.600">
    <property type="entry name" value="Domain of unknown function DUF1214, C-terminal domain"/>
    <property type="match status" value="1"/>
</dbReference>
<dbReference type="InterPro" id="IPR037049">
    <property type="entry name" value="DUF1214_C_sf"/>
</dbReference>
<organism evidence="4 5">
    <name type="scientific">Kaistia defluvii</name>
    <dbReference type="NCBI Taxonomy" id="410841"/>
    <lineage>
        <taxon>Bacteria</taxon>
        <taxon>Pseudomonadati</taxon>
        <taxon>Pseudomonadota</taxon>
        <taxon>Alphaproteobacteria</taxon>
        <taxon>Hyphomicrobiales</taxon>
        <taxon>Kaistiaceae</taxon>
        <taxon>Kaistia</taxon>
    </lineage>
</organism>
<name>A0ABV2QV88_9HYPH</name>
<dbReference type="RefSeq" id="WP_354548107.1">
    <property type="nucleotide sequence ID" value="NZ_JBEPSM010000001.1"/>
</dbReference>
<keyword evidence="1" id="KW-0732">Signal</keyword>
<evidence type="ECO:0000256" key="1">
    <source>
        <dbReference type="SAM" id="SignalP"/>
    </source>
</evidence>
<evidence type="ECO:0000259" key="2">
    <source>
        <dbReference type="Pfam" id="PF06742"/>
    </source>
</evidence>